<reference evidence="2" key="1">
    <citation type="journal article" date="2019" name="Int. J. Syst. Evol. Microbiol.">
        <title>The Global Catalogue of Microorganisms (GCM) 10K type strain sequencing project: providing services to taxonomists for standard genome sequencing and annotation.</title>
        <authorList>
            <consortium name="The Broad Institute Genomics Platform"/>
            <consortium name="The Broad Institute Genome Sequencing Center for Infectious Disease"/>
            <person name="Wu L."/>
            <person name="Ma J."/>
        </authorList>
    </citation>
    <scope>NUCLEOTIDE SEQUENCE [LARGE SCALE GENOMIC DNA]</scope>
    <source>
        <strain evidence="2">NBRC 101365</strain>
    </source>
</reference>
<evidence type="ECO:0000313" key="2">
    <source>
        <dbReference type="Proteomes" id="UP001156882"/>
    </source>
</evidence>
<dbReference type="Proteomes" id="UP001156882">
    <property type="component" value="Unassembled WGS sequence"/>
</dbReference>
<keyword evidence="2" id="KW-1185">Reference proteome</keyword>
<gene>
    <name evidence="1" type="ORF">GCM10007874_09860</name>
</gene>
<accession>A0ABQ6CDG9</accession>
<name>A0ABQ6CDG9_9HYPH</name>
<organism evidence="1 2">
    <name type="scientific">Labrys miyagiensis</name>
    <dbReference type="NCBI Taxonomy" id="346912"/>
    <lineage>
        <taxon>Bacteria</taxon>
        <taxon>Pseudomonadati</taxon>
        <taxon>Pseudomonadota</taxon>
        <taxon>Alphaproteobacteria</taxon>
        <taxon>Hyphomicrobiales</taxon>
        <taxon>Xanthobacteraceae</taxon>
        <taxon>Labrys</taxon>
    </lineage>
</organism>
<comment type="caution">
    <text evidence="1">The sequence shown here is derived from an EMBL/GenBank/DDBJ whole genome shotgun (WGS) entry which is preliminary data.</text>
</comment>
<dbReference type="RefSeq" id="WP_284310800.1">
    <property type="nucleotide sequence ID" value="NZ_BSPC01000007.1"/>
</dbReference>
<proteinExistence type="predicted"/>
<protein>
    <submittedName>
        <fullName evidence="1">Uncharacterized protein</fullName>
    </submittedName>
</protein>
<sequence>MARYRVTELSYIDERLLEPGQEVEFTGVPGPNLTLVEDNDKTRAAANATVKAALATEAKTLKATRLDADGKPTDQPVDGSESLESLQLAIAAVKARQTG</sequence>
<evidence type="ECO:0000313" key="1">
    <source>
        <dbReference type="EMBL" id="GLS17970.1"/>
    </source>
</evidence>
<dbReference type="EMBL" id="BSPC01000007">
    <property type="protein sequence ID" value="GLS17970.1"/>
    <property type="molecule type" value="Genomic_DNA"/>
</dbReference>